<dbReference type="Gene3D" id="3.90.1010.20">
    <property type="match status" value="1"/>
</dbReference>
<proteinExistence type="predicted"/>
<evidence type="ECO:0000313" key="4">
    <source>
        <dbReference type="Proteomes" id="UP000070617"/>
    </source>
</evidence>
<dbReference type="InterPro" id="IPR007329">
    <property type="entry name" value="FMN-bd"/>
</dbReference>
<dbReference type="Pfam" id="PF04205">
    <property type="entry name" value="FMN_bind"/>
    <property type="match status" value="1"/>
</dbReference>
<gene>
    <name evidence="3" type="ORF">HMPREF3206_01715</name>
</gene>
<reference evidence="4" key="1">
    <citation type="submission" date="2016-01" db="EMBL/GenBank/DDBJ databases">
        <authorList>
            <person name="Mitreva M."/>
            <person name="Pepin K.H."/>
            <person name="Mihindukulasuriya K.A."/>
            <person name="Fulton R."/>
            <person name="Fronick C."/>
            <person name="O'Laughlin M."/>
            <person name="Miner T."/>
            <person name="Herter B."/>
            <person name="Rosa B.A."/>
            <person name="Cordes M."/>
            <person name="Tomlinson C."/>
            <person name="Wollam A."/>
            <person name="Palsikar V.B."/>
            <person name="Mardis E.R."/>
            <person name="Wilson R.K."/>
        </authorList>
    </citation>
    <scope>NUCLEOTIDE SEQUENCE [LARGE SCALE GENOMIC DNA]</scope>
    <source>
        <strain evidence="4">CMW8396</strain>
    </source>
</reference>
<protein>
    <submittedName>
        <fullName evidence="3">FMN-binding domain protein</fullName>
    </submittedName>
</protein>
<dbReference type="PATRIC" id="fig|134605.3.peg.1696"/>
<sequence>MERSNSSDSSKKIQYLSILLIVCAFASAIFMKTNTEEVYEGTAKGFHGDIHVQVAAHRNDENAIEITDIQVKHEDTPDIGGVAISDLVEKVKAEQSVEVEMVAGASYSSQGFLEAVKEAVAKVPEK</sequence>
<evidence type="ECO:0000313" key="3">
    <source>
        <dbReference type="EMBL" id="KXA12527.1"/>
    </source>
</evidence>
<dbReference type="GO" id="GO:0010181">
    <property type="term" value="F:FMN binding"/>
    <property type="evidence" value="ECO:0007669"/>
    <property type="project" value="InterPro"/>
</dbReference>
<name>A0A133N8C3_9FUSO</name>
<dbReference type="AlphaFoldDB" id="A0A133N8C3"/>
<organism evidence="3 4">
    <name type="scientific">Fusobacterium equinum</name>
    <dbReference type="NCBI Taxonomy" id="134605"/>
    <lineage>
        <taxon>Bacteria</taxon>
        <taxon>Fusobacteriati</taxon>
        <taxon>Fusobacteriota</taxon>
        <taxon>Fusobacteriia</taxon>
        <taxon>Fusobacteriales</taxon>
        <taxon>Fusobacteriaceae</taxon>
        <taxon>Fusobacterium</taxon>
    </lineage>
</organism>
<keyword evidence="4" id="KW-1185">Reference proteome</keyword>
<dbReference type="SMART" id="SM00900">
    <property type="entry name" value="FMN_bind"/>
    <property type="match status" value="1"/>
</dbReference>
<dbReference type="GO" id="GO:0016020">
    <property type="term" value="C:membrane"/>
    <property type="evidence" value="ECO:0007669"/>
    <property type="project" value="InterPro"/>
</dbReference>
<evidence type="ECO:0000256" key="1">
    <source>
        <dbReference type="SAM" id="Phobius"/>
    </source>
</evidence>
<keyword evidence="1" id="KW-0812">Transmembrane</keyword>
<accession>A0A133N8C3</accession>
<evidence type="ECO:0000259" key="2">
    <source>
        <dbReference type="SMART" id="SM00900"/>
    </source>
</evidence>
<keyword evidence="1" id="KW-0472">Membrane</keyword>
<keyword evidence="1" id="KW-1133">Transmembrane helix</keyword>
<dbReference type="STRING" id="134605.HMPREF3206_01715"/>
<comment type="caution">
    <text evidence="3">The sequence shown here is derived from an EMBL/GenBank/DDBJ whole genome shotgun (WGS) entry which is preliminary data.</text>
</comment>
<dbReference type="Proteomes" id="UP000070617">
    <property type="component" value="Unassembled WGS sequence"/>
</dbReference>
<dbReference type="EMBL" id="LRPX01000098">
    <property type="protein sequence ID" value="KXA12527.1"/>
    <property type="molecule type" value="Genomic_DNA"/>
</dbReference>
<feature type="domain" description="FMN-binding" evidence="2">
    <location>
        <begin position="45"/>
        <end position="123"/>
    </location>
</feature>
<feature type="transmembrane region" description="Helical" evidence="1">
    <location>
        <begin position="12"/>
        <end position="31"/>
    </location>
</feature>